<keyword evidence="2" id="KW-1185">Reference proteome</keyword>
<organism evidence="1 2">
    <name type="scientific">Actinoallomurus vinaceus</name>
    <dbReference type="NCBI Taxonomy" id="1080074"/>
    <lineage>
        <taxon>Bacteria</taxon>
        <taxon>Bacillati</taxon>
        <taxon>Actinomycetota</taxon>
        <taxon>Actinomycetes</taxon>
        <taxon>Streptosporangiales</taxon>
        <taxon>Thermomonosporaceae</taxon>
        <taxon>Actinoallomurus</taxon>
    </lineage>
</organism>
<proteinExistence type="predicted"/>
<comment type="caution">
    <text evidence="1">The sequence shown here is derived from an EMBL/GenBank/DDBJ whole genome shotgun (WGS) entry which is preliminary data.</text>
</comment>
<protein>
    <recommendedName>
        <fullName evidence="3">SGNH hydrolase-type esterase domain-containing protein</fullName>
    </recommendedName>
</protein>
<name>A0ABP8UCM7_9ACTN</name>
<evidence type="ECO:0000313" key="1">
    <source>
        <dbReference type="EMBL" id="GAA4626646.1"/>
    </source>
</evidence>
<evidence type="ECO:0000313" key="2">
    <source>
        <dbReference type="Proteomes" id="UP001501442"/>
    </source>
</evidence>
<dbReference type="Proteomes" id="UP001501442">
    <property type="component" value="Unassembled WGS sequence"/>
</dbReference>
<dbReference type="Gene3D" id="3.40.50.1110">
    <property type="entry name" value="SGNH hydrolase"/>
    <property type="match status" value="1"/>
</dbReference>
<dbReference type="RefSeq" id="WP_345431957.1">
    <property type="nucleotide sequence ID" value="NZ_BAABHK010000004.1"/>
</dbReference>
<gene>
    <name evidence="1" type="ORF">GCM10023196_035720</name>
</gene>
<evidence type="ECO:0008006" key="3">
    <source>
        <dbReference type="Google" id="ProtNLM"/>
    </source>
</evidence>
<accession>A0ABP8UCM7</accession>
<reference evidence="2" key="1">
    <citation type="journal article" date="2019" name="Int. J. Syst. Evol. Microbiol.">
        <title>The Global Catalogue of Microorganisms (GCM) 10K type strain sequencing project: providing services to taxonomists for standard genome sequencing and annotation.</title>
        <authorList>
            <consortium name="The Broad Institute Genomics Platform"/>
            <consortium name="The Broad Institute Genome Sequencing Center for Infectious Disease"/>
            <person name="Wu L."/>
            <person name="Ma J."/>
        </authorList>
    </citation>
    <scope>NUCLEOTIDE SEQUENCE [LARGE SCALE GENOMIC DNA]</scope>
    <source>
        <strain evidence="2">JCM 17939</strain>
    </source>
</reference>
<dbReference type="SUPFAM" id="SSF52266">
    <property type="entry name" value="SGNH hydrolase"/>
    <property type="match status" value="1"/>
</dbReference>
<dbReference type="InterPro" id="IPR036514">
    <property type="entry name" value="SGNH_hydro_sf"/>
</dbReference>
<sequence>MPKPLAPIRLPRQATPSAPASGFDALYMDTNGKLLRLDSNGAKDYISKPPSPQIWYAFGHSYLQYVSGTVFTTGRMDQQFRQMLDVEFTNWRSYAKAGAHLIQEGRQQAGWAKVMQEVTHYQIGGQNIHGAPYWTDNGAYLLCWGINDIGAFTGLTQAQARAAFQQALRAVLARCRTSVVWDDNYVPASGTVGQPTYGGGFTQTTGTSDFSSGSTLRDATSTTSATITLTLPSDYAGETVVLQFIANAGVKGGTITFSGTAGVTGALSTSNIFPTGAGIAQVPVVKRITTLTSANAGQTIICTVTAIDSGGTVRFDYWGLESKSPNPILVCNTARLTSTGYANYPVSFGDTDVAALNTAVASVVAEFDGMVQIADIDSALNKNATYIASDGLHPNEIGAGLAAAACYNAVNQFVPVNSTYPSASMTTAGAVAAAIRKPRFANQYYTTDFQSTSVQTLGAVGDMYAMPFVVTEAREIYVRLAINQVTAATTTGSSIRWGIYEDPEYKGYPQCLWDEATIGGAASITLAAGLKEQTGLYYPLDPGLWWIVVKTTVVGGGTVPTYTWMGGPDGWGIMPKLGATVGAGATMAVNQNPIAWYLSGQGTGTLPSVFPSGATVVGSCPMIGLIKA</sequence>
<dbReference type="EMBL" id="BAABHK010000004">
    <property type="protein sequence ID" value="GAA4626646.1"/>
    <property type="molecule type" value="Genomic_DNA"/>
</dbReference>